<dbReference type="OrthoDB" id="8667309at2"/>
<keyword evidence="3 6" id="KW-0812">Transmembrane</keyword>
<feature type="transmembrane region" description="Helical" evidence="6">
    <location>
        <begin position="319"/>
        <end position="340"/>
    </location>
</feature>
<organism evidence="8 9">
    <name type="scientific">Cognatishimia maritima</name>
    <dbReference type="NCBI Taxonomy" id="870908"/>
    <lineage>
        <taxon>Bacteria</taxon>
        <taxon>Pseudomonadati</taxon>
        <taxon>Pseudomonadota</taxon>
        <taxon>Alphaproteobacteria</taxon>
        <taxon>Rhodobacterales</taxon>
        <taxon>Paracoccaceae</taxon>
        <taxon>Cognatishimia</taxon>
    </lineage>
</organism>
<dbReference type="PANTHER" id="PTHR43124:SF10">
    <property type="entry name" value="PURINE EFFLUX PUMP PBUE"/>
    <property type="match status" value="1"/>
</dbReference>
<feature type="transmembrane region" description="Helical" evidence="6">
    <location>
        <begin position="195"/>
        <end position="215"/>
    </location>
</feature>
<sequence>MILLLMVAVGLIGANSLILSPIASEVAAGLGLENAADVMTAAAAYGAGVSISALLLAPLADRIGADIALKHSLILIAAALGISAAAPNMDFLIASQALAGVGVGLALPSIYTMAAVISVPGQEARTIGKVLTGWTLAMVGGVTFSAYIAEFFGWRMVFSILAIAVFAVLTFMYAVQIPAAPRSEKITSPISAMKVAGLGGALFCVAMFGAGFYGVYNYLGAHITDTLGRSVSDSGQFTLLYGLGFGLAMFFDRYLDRVGPKRAMAVIFAALIVLFAVAYQIVHSYTLFAALMFIWGIINHFGLNMTVNRLNQLDPSQRGAIMGLNSAVMYLCIFVATIGFRPLFDTWGLGACIMVSGIMAILGLGEALYARRIVKRTFLTKELI</sequence>
<feature type="domain" description="Major facilitator superfamily (MFS) profile" evidence="7">
    <location>
        <begin position="1"/>
        <end position="375"/>
    </location>
</feature>
<dbReference type="InterPro" id="IPR036259">
    <property type="entry name" value="MFS_trans_sf"/>
</dbReference>
<feature type="transmembrane region" description="Helical" evidence="6">
    <location>
        <begin position="67"/>
        <end position="86"/>
    </location>
</feature>
<feature type="transmembrane region" description="Helical" evidence="6">
    <location>
        <begin position="263"/>
        <end position="282"/>
    </location>
</feature>
<dbReference type="SUPFAM" id="SSF103473">
    <property type="entry name" value="MFS general substrate transporter"/>
    <property type="match status" value="1"/>
</dbReference>
<evidence type="ECO:0000256" key="6">
    <source>
        <dbReference type="SAM" id="Phobius"/>
    </source>
</evidence>
<comment type="subcellular location">
    <subcellularLocation>
        <location evidence="1">Cell membrane</location>
        <topology evidence="1">Multi-pass membrane protein</topology>
    </subcellularLocation>
</comment>
<feature type="transmembrane region" description="Helical" evidence="6">
    <location>
        <begin position="155"/>
        <end position="175"/>
    </location>
</feature>
<evidence type="ECO:0000256" key="1">
    <source>
        <dbReference type="ARBA" id="ARBA00004651"/>
    </source>
</evidence>
<dbReference type="AlphaFoldDB" id="A0A1M5IX60"/>
<keyword evidence="4 6" id="KW-1133">Transmembrane helix</keyword>
<gene>
    <name evidence="8" type="ORF">SAMN04488044_0475</name>
</gene>
<dbReference type="PROSITE" id="PS50850">
    <property type="entry name" value="MFS"/>
    <property type="match status" value="1"/>
</dbReference>
<feature type="transmembrane region" description="Helical" evidence="6">
    <location>
        <begin position="131"/>
        <end position="149"/>
    </location>
</feature>
<evidence type="ECO:0000256" key="3">
    <source>
        <dbReference type="ARBA" id="ARBA00022692"/>
    </source>
</evidence>
<feature type="transmembrane region" description="Helical" evidence="6">
    <location>
        <begin position="235"/>
        <end position="251"/>
    </location>
</feature>
<dbReference type="Pfam" id="PF07690">
    <property type="entry name" value="MFS_1"/>
    <property type="match status" value="1"/>
</dbReference>
<protein>
    <submittedName>
        <fullName evidence="8">Predicted arabinose efflux permease, MFS family</fullName>
    </submittedName>
</protein>
<dbReference type="InterPro" id="IPR050189">
    <property type="entry name" value="MFS_Efflux_Transporters"/>
</dbReference>
<evidence type="ECO:0000259" key="7">
    <source>
        <dbReference type="PROSITE" id="PS50850"/>
    </source>
</evidence>
<dbReference type="Proteomes" id="UP000184211">
    <property type="component" value="Unassembled WGS sequence"/>
</dbReference>
<dbReference type="GO" id="GO:0022857">
    <property type="term" value="F:transmembrane transporter activity"/>
    <property type="evidence" value="ECO:0007669"/>
    <property type="project" value="InterPro"/>
</dbReference>
<evidence type="ECO:0000256" key="2">
    <source>
        <dbReference type="ARBA" id="ARBA00022475"/>
    </source>
</evidence>
<dbReference type="PANTHER" id="PTHR43124">
    <property type="entry name" value="PURINE EFFLUX PUMP PBUE"/>
    <property type="match status" value="1"/>
</dbReference>
<dbReference type="InterPro" id="IPR011701">
    <property type="entry name" value="MFS"/>
</dbReference>
<dbReference type="STRING" id="870908.SAMN04488044_0475"/>
<feature type="transmembrane region" description="Helical" evidence="6">
    <location>
        <begin position="41"/>
        <end position="60"/>
    </location>
</feature>
<proteinExistence type="predicted"/>
<keyword evidence="5 6" id="KW-0472">Membrane</keyword>
<accession>A0A1M5IX60</accession>
<dbReference type="GO" id="GO:0005886">
    <property type="term" value="C:plasma membrane"/>
    <property type="evidence" value="ECO:0007669"/>
    <property type="project" value="UniProtKB-SubCell"/>
</dbReference>
<evidence type="ECO:0000313" key="9">
    <source>
        <dbReference type="Proteomes" id="UP000184211"/>
    </source>
</evidence>
<feature type="transmembrane region" description="Helical" evidence="6">
    <location>
        <begin position="98"/>
        <end position="119"/>
    </location>
</feature>
<evidence type="ECO:0000313" key="8">
    <source>
        <dbReference type="EMBL" id="SHG32886.1"/>
    </source>
</evidence>
<feature type="transmembrane region" description="Helical" evidence="6">
    <location>
        <begin position="288"/>
        <end position="307"/>
    </location>
</feature>
<name>A0A1M5IX60_9RHOB</name>
<keyword evidence="9" id="KW-1185">Reference proteome</keyword>
<evidence type="ECO:0000256" key="5">
    <source>
        <dbReference type="ARBA" id="ARBA00023136"/>
    </source>
</evidence>
<evidence type="ECO:0000256" key="4">
    <source>
        <dbReference type="ARBA" id="ARBA00022989"/>
    </source>
</evidence>
<dbReference type="RefSeq" id="WP_072789895.1">
    <property type="nucleotide sequence ID" value="NZ_FQWM01000001.1"/>
</dbReference>
<feature type="transmembrane region" description="Helical" evidence="6">
    <location>
        <begin position="346"/>
        <end position="369"/>
    </location>
</feature>
<dbReference type="Gene3D" id="1.20.1250.20">
    <property type="entry name" value="MFS general substrate transporter like domains"/>
    <property type="match status" value="1"/>
</dbReference>
<reference evidence="9" key="1">
    <citation type="submission" date="2016-11" db="EMBL/GenBank/DDBJ databases">
        <authorList>
            <person name="Varghese N."/>
            <person name="Submissions S."/>
        </authorList>
    </citation>
    <scope>NUCLEOTIDE SEQUENCE [LARGE SCALE GENOMIC DNA]</scope>
    <source>
        <strain evidence="9">DSM 28223</strain>
    </source>
</reference>
<dbReference type="EMBL" id="FQWM01000001">
    <property type="protein sequence ID" value="SHG32886.1"/>
    <property type="molecule type" value="Genomic_DNA"/>
</dbReference>
<keyword evidence="2" id="KW-1003">Cell membrane</keyword>
<dbReference type="InterPro" id="IPR020846">
    <property type="entry name" value="MFS_dom"/>
</dbReference>